<sequence length="517" mass="58648">MPPAKTKTRTPSRAVLLKRLKEHSGLSAERINFWTSSITGLDHFRRCDHGGGCIEPNQQYFERDGREHTIRQVPLDYLVYELESLIRRDVPKDVRSDVYRKVLVGCPDYSEIPEWDKEPLNPNGEPLTPFSKPSHVKSNQELLDAFASAAKLKADTVSAIKIQITWWDGSVDSKRVCSMSFADGVSGGRLGRDHTFEDVPSNYVRDRLMDYTATQMADGGTTKASEKKQRAARKALCPDLTDREIQEYLDHLDKDKWEKETSKSLSAEVEIYNKAQDLLEEKKVGTYAEGRNLVLLEEALEGVNTDVDLTPKPLGIRRNVDLPVLIMGSVVNPGLLPLRQEDQIVYQYEVDRDCDQIRAMIKIFLDEGDWTISQYCHAVHDLTRKQLTAFLNMRGHDKAQTRLKAYLLSWEFFNFRDALGLPLRGANIAKDVAAVERQKGRPDGRKRTRAQADADKTAPKAKRQKKSDRTPLQEIVNEADDDDSDEYADGTATLEELRYIQMNTFKPGRTYVVVGAA</sequence>
<dbReference type="STRING" id="177199.A0A420XX84"/>
<evidence type="ECO:0000259" key="2">
    <source>
        <dbReference type="Pfam" id="PF24852"/>
    </source>
</evidence>
<feature type="region of interest" description="Disordered" evidence="1">
    <location>
        <begin position="436"/>
        <end position="488"/>
    </location>
</feature>
<dbReference type="InterPro" id="IPR056143">
    <property type="entry name" value="DUF7726"/>
</dbReference>
<evidence type="ECO:0000313" key="4">
    <source>
        <dbReference type="Proteomes" id="UP000275385"/>
    </source>
</evidence>
<feature type="compositionally biased region" description="Acidic residues" evidence="1">
    <location>
        <begin position="477"/>
        <end position="488"/>
    </location>
</feature>
<dbReference type="AlphaFoldDB" id="A0A420XX84"/>
<accession>A0A420XX84</accession>
<feature type="domain" description="DUF7726" evidence="2">
    <location>
        <begin position="349"/>
        <end position="421"/>
    </location>
</feature>
<reference evidence="3 4" key="1">
    <citation type="submission" date="2018-08" db="EMBL/GenBank/DDBJ databases">
        <title>Draft genome of the lignicolous fungus Coniochaeta pulveracea.</title>
        <authorList>
            <person name="Borstlap C.J."/>
            <person name="De Witt R.N."/>
            <person name="Botha A."/>
            <person name="Volschenk H."/>
        </authorList>
    </citation>
    <scope>NUCLEOTIDE SEQUENCE [LARGE SCALE GENOMIC DNA]</scope>
    <source>
        <strain evidence="3 4">CAB683</strain>
    </source>
</reference>
<organism evidence="3 4">
    <name type="scientific">Coniochaeta pulveracea</name>
    <dbReference type="NCBI Taxonomy" id="177199"/>
    <lineage>
        <taxon>Eukaryota</taxon>
        <taxon>Fungi</taxon>
        <taxon>Dikarya</taxon>
        <taxon>Ascomycota</taxon>
        <taxon>Pezizomycotina</taxon>
        <taxon>Sordariomycetes</taxon>
        <taxon>Sordariomycetidae</taxon>
        <taxon>Coniochaetales</taxon>
        <taxon>Coniochaetaceae</taxon>
        <taxon>Coniochaeta</taxon>
    </lineage>
</organism>
<protein>
    <recommendedName>
        <fullName evidence="2">DUF7726 domain-containing protein</fullName>
    </recommendedName>
</protein>
<dbReference type="EMBL" id="QVQW01000112">
    <property type="protein sequence ID" value="RKU40265.1"/>
    <property type="molecule type" value="Genomic_DNA"/>
</dbReference>
<dbReference type="Pfam" id="PF24852">
    <property type="entry name" value="DUF7726"/>
    <property type="match status" value="1"/>
</dbReference>
<dbReference type="Proteomes" id="UP000275385">
    <property type="component" value="Unassembled WGS sequence"/>
</dbReference>
<evidence type="ECO:0000313" key="3">
    <source>
        <dbReference type="EMBL" id="RKU40265.1"/>
    </source>
</evidence>
<dbReference type="OrthoDB" id="4680706at2759"/>
<keyword evidence="4" id="KW-1185">Reference proteome</keyword>
<feature type="compositionally biased region" description="Basic and acidic residues" evidence="1">
    <location>
        <begin position="436"/>
        <end position="458"/>
    </location>
</feature>
<evidence type="ECO:0000256" key="1">
    <source>
        <dbReference type="SAM" id="MobiDB-lite"/>
    </source>
</evidence>
<gene>
    <name evidence="3" type="ORF">DL546_001640</name>
</gene>
<name>A0A420XX84_9PEZI</name>
<comment type="caution">
    <text evidence="3">The sequence shown here is derived from an EMBL/GenBank/DDBJ whole genome shotgun (WGS) entry which is preliminary data.</text>
</comment>
<proteinExistence type="predicted"/>